<protein>
    <submittedName>
        <fullName evidence="3">Uncharacterized protein</fullName>
    </submittedName>
</protein>
<dbReference type="EMBL" id="BLLK01000046">
    <property type="protein sequence ID" value="GFH52814.1"/>
    <property type="molecule type" value="Genomic_DNA"/>
</dbReference>
<organism evidence="3 4">
    <name type="scientific">Chaetoceros tenuissimus</name>
    <dbReference type="NCBI Taxonomy" id="426638"/>
    <lineage>
        <taxon>Eukaryota</taxon>
        <taxon>Sar</taxon>
        <taxon>Stramenopiles</taxon>
        <taxon>Ochrophyta</taxon>
        <taxon>Bacillariophyta</taxon>
        <taxon>Coscinodiscophyceae</taxon>
        <taxon>Chaetocerotophycidae</taxon>
        <taxon>Chaetocerotales</taxon>
        <taxon>Chaetocerotaceae</taxon>
        <taxon>Chaetoceros</taxon>
    </lineage>
</organism>
<keyword evidence="2" id="KW-0732">Signal</keyword>
<dbReference type="InterPro" id="IPR019026">
    <property type="entry name" value="Peptidase_M64_IgA"/>
</dbReference>
<proteinExistence type="predicted"/>
<evidence type="ECO:0000313" key="4">
    <source>
        <dbReference type="Proteomes" id="UP001054902"/>
    </source>
</evidence>
<gene>
    <name evidence="3" type="ORF">CTEN210_09290</name>
</gene>
<feature type="compositionally biased region" description="Basic and acidic residues" evidence="1">
    <location>
        <begin position="27"/>
        <end position="45"/>
    </location>
</feature>
<reference evidence="3 4" key="1">
    <citation type="journal article" date="2021" name="Sci. Rep.">
        <title>The genome of the diatom Chaetoceros tenuissimus carries an ancient integrated fragment of an extant virus.</title>
        <authorList>
            <person name="Hongo Y."/>
            <person name="Kimura K."/>
            <person name="Takaki Y."/>
            <person name="Yoshida Y."/>
            <person name="Baba S."/>
            <person name="Kobayashi G."/>
            <person name="Nagasaki K."/>
            <person name="Hano T."/>
            <person name="Tomaru Y."/>
        </authorList>
    </citation>
    <scope>NUCLEOTIDE SEQUENCE [LARGE SCALE GENOMIC DNA]</scope>
    <source>
        <strain evidence="3 4">NIES-3715</strain>
    </source>
</reference>
<dbReference type="InterPro" id="IPR024079">
    <property type="entry name" value="MetalloPept_cat_dom_sf"/>
</dbReference>
<comment type="caution">
    <text evidence="3">The sequence shown here is derived from an EMBL/GenBank/DDBJ whole genome shotgun (WGS) entry which is preliminary data.</text>
</comment>
<name>A0AAD3CYA7_9STRA</name>
<evidence type="ECO:0000256" key="2">
    <source>
        <dbReference type="SAM" id="SignalP"/>
    </source>
</evidence>
<dbReference type="GO" id="GO:0008237">
    <property type="term" value="F:metallopeptidase activity"/>
    <property type="evidence" value="ECO:0007669"/>
    <property type="project" value="InterPro"/>
</dbReference>
<dbReference type="AlphaFoldDB" id="A0AAD3CYA7"/>
<feature type="region of interest" description="Disordered" evidence="1">
    <location>
        <begin position="136"/>
        <end position="179"/>
    </location>
</feature>
<feature type="compositionally biased region" description="Low complexity" evidence="1">
    <location>
        <begin position="46"/>
        <end position="63"/>
    </location>
</feature>
<dbReference type="Pfam" id="PF09471">
    <property type="entry name" value="Peptidase_M64"/>
    <property type="match status" value="1"/>
</dbReference>
<feature type="region of interest" description="Disordered" evidence="1">
    <location>
        <begin position="27"/>
        <end position="72"/>
    </location>
</feature>
<sequence length="765" mass="84145">MKLQYLFIFSSLLSLSLAQEHVIKSSVQRDLKKDKEKKNTGKENKSTPSPSKSPTASPSSSPSQKAVSYARSSTGTCVDRKIGWHDRDGPTYNCAWYAIDDRCRKFGDQYPNFGFTANEACCSCGRINSEVIVTTSPPTRAPTSSPTISPTNFPTRAPTKAPTSAPTMSPSPAPTSIQNQGQYESLDQCIDIIEGWHDKDGQTYTCSWYGQQDNCKKFGDSYSNMGYTANENCCSCGGGKAIKSTSSPTSAPSKSQDQTSSESCTDTVLGWHDADHSMYDCEWYSQGSNCDVYGNSAPNYGFTAKQACCSCDGGIKSTNQPIAPTTPKVDTGGICSNNGDCESNFCNTNTGTCMPNASCKSLDSRFPKGTRYDENTIVLVFVGSDFTDKTQFASKAEDVYDQMQNSEMFSDPSVKLRSFYVDKLKGGFCEYGCNGIDRLLCCDIPTAREMANNCFPARSTLQTIVIHNDNTYGGAGYANENMAVISTNAVGPKLAVHELGHSLFELGDEYSYTEIATAETKANCDVEGCPKWADLDEYVGGGLCVKRGCKGNGYFVGRSSFMRNMHLPVGLVNLRYTCCTYKAFTKEFPAYCNQFEPVGNGLLNYCLNDYQGYGTETYLDNRRLINKNANNELKTSKHHVIKTPVVIDLNLEAETYHVNDITSENIHLFRKHQVQGDFKDMESAKSSRIGHVYTVEVHYETVPSDEFIFAESTPVRVPQTHSSQSNFDDTDYEHKIGLATRKTTQLVIDGSLGKVSDVVIRNVKL</sequence>
<feature type="chain" id="PRO_5042108375" evidence="2">
    <location>
        <begin position="19"/>
        <end position="765"/>
    </location>
</feature>
<evidence type="ECO:0000256" key="1">
    <source>
        <dbReference type="SAM" id="MobiDB-lite"/>
    </source>
</evidence>
<feature type="compositionally biased region" description="Low complexity" evidence="1">
    <location>
        <begin position="136"/>
        <end position="176"/>
    </location>
</feature>
<evidence type="ECO:0000313" key="3">
    <source>
        <dbReference type="EMBL" id="GFH52814.1"/>
    </source>
</evidence>
<accession>A0AAD3CYA7</accession>
<dbReference type="Gene3D" id="3.40.390.10">
    <property type="entry name" value="Collagenase (Catalytic Domain)"/>
    <property type="match status" value="1"/>
</dbReference>
<keyword evidence="4" id="KW-1185">Reference proteome</keyword>
<feature type="signal peptide" evidence="2">
    <location>
        <begin position="1"/>
        <end position="18"/>
    </location>
</feature>
<dbReference type="Proteomes" id="UP001054902">
    <property type="component" value="Unassembled WGS sequence"/>
</dbReference>